<feature type="non-terminal residue" evidence="1">
    <location>
        <position position="162"/>
    </location>
</feature>
<proteinExistence type="predicted"/>
<evidence type="ECO:0000313" key="2">
    <source>
        <dbReference type="Proteomes" id="UP001212841"/>
    </source>
</evidence>
<sequence>MQETGQWEEYNGERKSVNCRKIRAEQLSGDVEQTLRLTSSQLFFAVIGGDAWKRRRMQNSTSRVREVPPNPKREKAALCNLKSRNSKVLFLGPETVFPALPCLPTVDPTAMTTDGNSAKRFKADLPEDPDALVRSTDPEHPANLIPELCRLFYTLGWVTGTG</sequence>
<evidence type="ECO:0000313" key="1">
    <source>
        <dbReference type="EMBL" id="KAJ3027697.1"/>
    </source>
</evidence>
<gene>
    <name evidence="1" type="primary">MDE1_2</name>
    <name evidence="1" type="ORF">HK097_006107</name>
</gene>
<comment type="caution">
    <text evidence="1">The sequence shown here is derived from an EMBL/GenBank/DDBJ whole genome shotgun (WGS) entry which is preliminary data.</text>
</comment>
<organism evidence="1 2">
    <name type="scientific">Rhizophlyctis rosea</name>
    <dbReference type="NCBI Taxonomy" id="64517"/>
    <lineage>
        <taxon>Eukaryota</taxon>
        <taxon>Fungi</taxon>
        <taxon>Fungi incertae sedis</taxon>
        <taxon>Chytridiomycota</taxon>
        <taxon>Chytridiomycota incertae sedis</taxon>
        <taxon>Chytridiomycetes</taxon>
        <taxon>Rhizophlyctidales</taxon>
        <taxon>Rhizophlyctidaceae</taxon>
        <taxon>Rhizophlyctis</taxon>
    </lineage>
</organism>
<reference evidence="1" key="1">
    <citation type="submission" date="2020-05" db="EMBL/GenBank/DDBJ databases">
        <title>Phylogenomic resolution of chytrid fungi.</title>
        <authorList>
            <person name="Stajich J.E."/>
            <person name="Amses K."/>
            <person name="Simmons R."/>
            <person name="Seto K."/>
            <person name="Myers J."/>
            <person name="Bonds A."/>
            <person name="Quandt C.A."/>
            <person name="Barry K."/>
            <person name="Liu P."/>
            <person name="Grigoriev I."/>
            <person name="Longcore J.E."/>
            <person name="James T.Y."/>
        </authorList>
    </citation>
    <scope>NUCLEOTIDE SEQUENCE</scope>
    <source>
        <strain evidence="1">JEL0318</strain>
    </source>
</reference>
<dbReference type="AlphaFoldDB" id="A0AAD5S7A2"/>
<accession>A0AAD5S7A2</accession>
<dbReference type="EMBL" id="JADGJD010002864">
    <property type="protein sequence ID" value="KAJ3027697.1"/>
    <property type="molecule type" value="Genomic_DNA"/>
</dbReference>
<name>A0AAD5S7A2_9FUNG</name>
<protein>
    <submittedName>
        <fullName evidence="1">Methylthioribulose-1-phosphate dehydratase</fullName>
    </submittedName>
</protein>
<keyword evidence="2" id="KW-1185">Reference proteome</keyword>
<dbReference type="Proteomes" id="UP001212841">
    <property type="component" value="Unassembled WGS sequence"/>
</dbReference>